<feature type="transmembrane region" description="Helical" evidence="6">
    <location>
        <begin position="116"/>
        <end position="134"/>
    </location>
</feature>
<dbReference type="PROSITE" id="PS50922">
    <property type="entry name" value="TLC"/>
    <property type="match status" value="1"/>
</dbReference>
<dbReference type="PANTHER" id="PTHR13439">
    <property type="entry name" value="CT120 PROTEIN"/>
    <property type="match status" value="1"/>
</dbReference>
<evidence type="ECO:0000256" key="1">
    <source>
        <dbReference type="ARBA" id="ARBA00004141"/>
    </source>
</evidence>
<feature type="transmembrane region" description="Helical" evidence="6">
    <location>
        <begin position="167"/>
        <end position="188"/>
    </location>
</feature>
<dbReference type="Pfam" id="PF03798">
    <property type="entry name" value="TRAM_LAG1_CLN8"/>
    <property type="match status" value="1"/>
</dbReference>
<feature type="transmembrane region" description="Helical" evidence="6">
    <location>
        <begin position="36"/>
        <end position="58"/>
    </location>
</feature>
<evidence type="ECO:0000256" key="4">
    <source>
        <dbReference type="ARBA" id="ARBA00023136"/>
    </source>
</evidence>
<dbReference type="OrthoDB" id="10266980at2759"/>
<feature type="transmembrane region" description="Helical" evidence="6">
    <location>
        <begin position="200"/>
        <end position="220"/>
    </location>
</feature>
<dbReference type="GO" id="GO:0016020">
    <property type="term" value="C:membrane"/>
    <property type="evidence" value="ECO:0007669"/>
    <property type="project" value="UniProtKB-SubCell"/>
</dbReference>
<gene>
    <name evidence="8" type="ORF">K458DRAFT_383227</name>
</gene>
<evidence type="ECO:0000256" key="6">
    <source>
        <dbReference type="SAM" id="Phobius"/>
    </source>
</evidence>
<evidence type="ECO:0000256" key="3">
    <source>
        <dbReference type="ARBA" id="ARBA00022989"/>
    </source>
</evidence>
<accession>A0A6G1JIV0</accession>
<evidence type="ECO:0000259" key="7">
    <source>
        <dbReference type="PROSITE" id="PS50922"/>
    </source>
</evidence>
<dbReference type="EMBL" id="MU005571">
    <property type="protein sequence ID" value="KAF2690095.1"/>
    <property type="molecule type" value="Genomic_DNA"/>
</dbReference>
<proteinExistence type="predicted"/>
<reference evidence="8" key="1">
    <citation type="journal article" date="2020" name="Stud. Mycol.">
        <title>101 Dothideomycetes genomes: a test case for predicting lifestyles and emergence of pathogens.</title>
        <authorList>
            <person name="Haridas S."/>
            <person name="Albert R."/>
            <person name="Binder M."/>
            <person name="Bloem J."/>
            <person name="Labutti K."/>
            <person name="Salamov A."/>
            <person name="Andreopoulos B."/>
            <person name="Baker S."/>
            <person name="Barry K."/>
            <person name="Bills G."/>
            <person name="Bluhm B."/>
            <person name="Cannon C."/>
            <person name="Castanera R."/>
            <person name="Culley D."/>
            <person name="Daum C."/>
            <person name="Ezra D."/>
            <person name="Gonzalez J."/>
            <person name="Henrissat B."/>
            <person name="Kuo A."/>
            <person name="Liang C."/>
            <person name="Lipzen A."/>
            <person name="Lutzoni F."/>
            <person name="Magnuson J."/>
            <person name="Mondo S."/>
            <person name="Nolan M."/>
            <person name="Ohm R."/>
            <person name="Pangilinan J."/>
            <person name="Park H.-J."/>
            <person name="Ramirez L."/>
            <person name="Alfaro M."/>
            <person name="Sun H."/>
            <person name="Tritt A."/>
            <person name="Yoshinaga Y."/>
            <person name="Zwiers L.-H."/>
            <person name="Turgeon B."/>
            <person name="Goodwin S."/>
            <person name="Spatafora J."/>
            <person name="Crous P."/>
            <person name="Grigoriev I."/>
        </authorList>
    </citation>
    <scope>NUCLEOTIDE SEQUENCE</scope>
    <source>
        <strain evidence="8">CBS 122367</strain>
    </source>
</reference>
<feature type="transmembrane region" description="Helical" evidence="6">
    <location>
        <begin position="78"/>
        <end position="96"/>
    </location>
</feature>
<dbReference type="GO" id="GO:0055088">
    <property type="term" value="P:lipid homeostasis"/>
    <property type="evidence" value="ECO:0007669"/>
    <property type="project" value="TreeGrafter"/>
</dbReference>
<keyword evidence="4 5" id="KW-0472">Membrane</keyword>
<keyword evidence="2 5" id="KW-0812">Transmembrane</keyword>
<organism evidence="8 9">
    <name type="scientific">Lentithecium fluviatile CBS 122367</name>
    <dbReference type="NCBI Taxonomy" id="1168545"/>
    <lineage>
        <taxon>Eukaryota</taxon>
        <taxon>Fungi</taxon>
        <taxon>Dikarya</taxon>
        <taxon>Ascomycota</taxon>
        <taxon>Pezizomycotina</taxon>
        <taxon>Dothideomycetes</taxon>
        <taxon>Pleosporomycetidae</taxon>
        <taxon>Pleosporales</taxon>
        <taxon>Massarineae</taxon>
        <taxon>Lentitheciaceae</taxon>
        <taxon>Lentithecium</taxon>
    </lineage>
</organism>
<evidence type="ECO:0000256" key="2">
    <source>
        <dbReference type="ARBA" id="ARBA00022692"/>
    </source>
</evidence>
<feature type="transmembrane region" description="Helical" evidence="6">
    <location>
        <begin position="272"/>
        <end position="293"/>
    </location>
</feature>
<evidence type="ECO:0000313" key="8">
    <source>
        <dbReference type="EMBL" id="KAF2690095.1"/>
    </source>
</evidence>
<name>A0A6G1JIV0_9PLEO</name>
<feature type="domain" description="TLC" evidence="7">
    <location>
        <begin position="69"/>
        <end position="305"/>
    </location>
</feature>
<evidence type="ECO:0000313" key="9">
    <source>
        <dbReference type="Proteomes" id="UP000799291"/>
    </source>
</evidence>
<keyword evidence="9" id="KW-1185">Reference proteome</keyword>
<dbReference type="InterPro" id="IPR050846">
    <property type="entry name" value="TLCD"/>
</dbReference>
<comment type="subcellular location">
    <subcellularLocation>
        <location evidence="1">Membrane</location>
        <topology evidence="1">Multi-pass membrane protein</topology>
    </subcellularLocation>
</comment>
<dbReference type="GO" id="GO:0005783">
    <property type="term" value="C:endoplasmic reticulum"/>
    <property type="evidence" value="ECO:0007669"/>
    <property type="project" value="TreeGrafter"/>
</dbReference>
<protein>
    <submittedName>
        <fullName evidence="8">DUF887-domain-containing protein</fullName>
    </submittedName>
</protein>
<dbReference type="AlphaFoldDB" id="A0A6G1JIV0"/>
<evidence type="ECO:0000256" key="5">
    <source>
        <dbReference type="PROSITE-ProRule" id="PRU00205"/>
    </source>
</evidence>
<dbReference type="SMART" id="SM00724">
    <property type="entry name" value="TLC"/>
    <property type="match status" value="1"/>
</dbReference>
<dbReference type="Proteomes" id="UP000799291">
    <property type="component" value="Unassembled WGS sequence"/>
</dbReference>
<dbReference type="InterPro" id="IPR006634">
    <property type="entry name" value="TLC-dom"/>
</dbReference>
<keyword evidence="3 6" id="KW-1133">Transmembrane helix</keyword>
<dbReference type="PANTHER" id="PTHR13439:SF0">
    <property type="entry name" value="TOPOISOMERASE I DAMAGE AFFECTED PROTEIN 4"/>
    <property type="match status" value="1"/>
</dbReference>
<feature type="transmembrane region" description="Helical" evidence="6">
    <location>
        <begin position="141"/>
        <end position="161"/>
    </location>
</feature>
<sequence>MRDPFPFAPPAWLTRAVQPFAEYFSLHTLPLHIHEVLFAFSLYYITNKVISPAFSNFFWPRRYNAFNARTKLNWDVHIVSFVQSTLICVLALWVIWSDEERSEMNYMGKVHGYTGASGLIQAFAGGYFVWDLMITLQNMHIFGPGMLAHAVSALFVFSLGFRPFVNYYAPTFILYELSSPFLNIHWICDKLNMTGSKIQLYNGIILLFTFFGCRLCWGTYQSVRVFYDVYRAIFTPHLALNDPEFSNLSNGTVVDVPQSEIMQFAGDRHVPIWLAGCYLASNLTLNGLNWFWFGKMIETLRKRFDPPLGTRGPEEKGAVEDQVLVEGTHVETPPPSLPTTPKPVDEAEDYIGAVKLEKSGKHLEVEQLEIRKRVGGKGNGTISTARAA</sequence>